<dbReference type="EMBL" id="JAFBFH010000018">
    <property type="protein sequence ID" value="MBM7715794.1"/>
    <property type="molecule type" value="Genomic_DNA"/>
</dbReference>
<keyword evidence="19" id="KW-1185">Reference proteome</keyword>
<dbReference type="PANTHER" id="PTHR34848:SF1">
    <property type="entry name" value="BIFUNCTIONAL ADENOSYLCOBALAMIN BIOSYNTHESIS PROTEIN COBU"/>
    <property type="match status" value="1"/>
</dbReference>
<keyword evidence="10" id="KW-0169">Cobalamin biosynthesis</keyword>
<evidence type="ECO:0000256" key="3">
    <source>
        <dbReference type="ARBA" id="ARBA00001522"/>
    </source>
</evidence>
<comment type="pathway">
    <text evidence="6">Cofactor biosynthesis; adenosylcobalamin biosynthesis; adenosylcobalamin from cob(II)yrinate a,c-diamide: step 5/7.</text>
</comment>
<dbReference type="InterPro" id="IPR003203">
    <property type="entry name" value="CobU/CobP"/>
</dbReference>
<comment type="catalytic activity">
    <reaction evidence="2">
        <text>adenosylcob(III)inamide phosphate + GTP + H(+) = adenosylcob(III)inamide-GDP + diphosphate</text>
        <dbReference type="Rhea" id="RHEA:22712"/>
        <dbReference type="ChEBI" id="CHEBI:15378"/>
        <dbReference type="ChEBI" id="CHEBI:33019"/>
        <dbReference type="ChEBI" id="CHEBI:37565"/>
        <dbReference type="ChEBI" id="CHEBI:58502"/>
        <dbReference type="ChEBI" id="CHEBI:60487"/>
        <dbReference type="EC" id="2.7.7.62"/>
    </reaction>
</comment>
<dbReference type="EC" id="2.7.7.62" evidence="9"/>
<reference evidence="18 19" key="1">
    <citation type="submission" date="2021-01" db="EMBL/GenBank/DDBJ databases">
        <title>Genomic Encyclopedia of Type Strains, Phase IV (KMG-IV): sequencing the most valuable type-strain genomes for metagenomic binning, comparative biology and taxonomic classification.</title>
        <authorList>
            <person name="Goeker M."/>
        </authorList>
    </citation>
    <scope>NUCLEOTIDE SEQUENCE [LARGE SCALE GENOMIC DNA]</scope>
    <source>
        <strain evidence="18 19">DSM 105453</strain>
    </source>
</reference>
<keyword evidence="12" id="KW-0547">Nucleotide-binding</keyword>
<evidence type="ECO:0000256" key="10">
    <source>
        <dbReference type="ARBA" id="ARBA00022573"/>
    </source>
</evidence>
<evidence type="ECO:0000256" key="11">
    <source>
        <dbReference type="ARBA" id="ARBA00022679"/>
    </source>
</evidence>
<evidence type="ECO:0000256" key="7">
    <source>
        <dbReference type="ARBA" id="ARBA00007490"/>
    </source>
</evidence>
<comment type="catalytic activity">
    <reaction evidence="1">
        <text>adenosylcob(III)inamide + ATP = adenosylcob(III)inamide phosphate + ADP + H(+)</text>
        <dbReference type="Rhea" id="RHEA:15769"/>
        <dbReference type="ChEBI" id="CHEBI:2480"/>
        <dbReference type="ChEBI" id="CHEBI:15378"/>
        <dbReference type="ChEBI" id="CHEBI:30616"/>
        <dbReference type="ChEBI" id="CHEBI:58502"/>
        <dbReference type="ChEBI" id="CHEBI:456216"/>
        <dbReference type="EC" id="2.7.1.156"/>
    </reaction>
</comment>
<evidence type="ECO:0000256" key="15">
    <source>
        <dbReference type="ARBA" id="ARBA00023134"/>
    </source>
</evidence>
<evidence type="ECO:0000313" key="18">
    <source>
        <dbReference type="EMBL" id="MBM7715794.1"/>
    </source>
</evidence>
<accession>A0ABS2R9F1</accession>
<evidence type="ECO:0000256" key="2">
    <source>
        <dbReference type="ARBA" id="ARBA00000711"/>
    </source>
</evidence>
<evidence type="ECO:0000256" key="1">
    <source>
        <dbReference type="ARBA" id="ARBA00000312"/>
    </source>
</evidence>
<comment type="similarity">
    <text evidence="7">Belongs to the CobU/CobP family.</text>
</comment>
<dbReference type="PANTHER" id="PTHR34848">
    <property type="match status" value="1"/>
</dbReference>
<evidence type="ECO:0000256" key="12">
    <source>
        <dbReference type="ARBA" id="ARBA00022741"/>
    </source>
</evidence>
<dbReference type="SUPFAM" id="SSF52540">
    <property type="entry name" value="P-loop containing nucleoside triphosphate hydrolases"/>
    <property type="match status" value="1"/>
</dbReference>
<organism evidence="18 19">
    <name type="scientific">Siminovitchia thermophila</name>
    <dbReference type="NCBI Taxonomy" id="1245522"/>
    <lineage>
        <taxon>Bacteria</taxon>
        <taxon>Bacillati</taxon>
        <taxon>Bacillota</taxon>
        <taxon>Bacilli</taxon>
        <taxon>Bacillales</taxon>
        <taxon>Bacillaceae</taxon>
        <taxon>Siminovitchia</taxon>
    </lineage>
</organism>
<dbReference type="EC" id="2.7.1.156" evidence="8"/>
<dbReference type="CDD" id="cd00544">
    <property type="entry name" value="CobU"/>
    <property type="match status" value="1"/>
</dbReference>
<evidence type="ECO:0000256" key="8">
    <source>
        <dbReference type="ARBA" id="ARBA00012016"/>
    </source>
</evidence>
<evidence type="ECO:0000256" key="5">
    <source>
        <dbReference type="ARBA" id="ARBA00004692"/>
    </source>
</evidence>
<evidence type="ECO:0000256" key="16">
    <source>
        <dbReference type="ARBA" id="ARBA00029570"/>
    </source>
</evidence>
<dbReference type="PIRSF" id="PIRSF006135">
    <property type="entry name" value="CobU"/>
    <property type="match status" value="1"/>
</dbReference>
<evidence type="ECO:0000256" key="14">
    <source>
        <dbReference type="ARBA" id="ARBA00022840"/>
    </source>
</evidence>
<keyword evidence="13 18" id="KW-0418">Kinase</keyword>
<evidence type="ECO:0000256" key="17">
    <source>
        <dbReference type="ARBA" id="ARBA00030571"/>
    </source>
</evidence>
<comment type="catalytic activity">
    <reaction evidence="3">
        <text>adenosylcob(III)inamide + GTP = adenosylcob(III)inamide phosphate + GDP + H(+)</text>
        <dbReference type="Rhea" id="RHEA:15765"/>
        <dbReference type="ChEBI" id="CHEBI:2480"/>
        <dbReference type="ChEBI" id="CHEBI:15378"/>
        <dbReference type="ChEBI" id="CHEBI:37565"/>
        <dbReference type="ChEBI" id="CHEBI:58189"/>
        <dbReference type="ChEBI" id="CHEBI:58502"/>
        <dbReference type="EC" id="2.7.1.156"/>
    </reaction>
</comment>
<dbReference type="Pfam" id="PF02283">
    <property type="entry name" value="CobU"/>
    <property type="match status" value="1"/>
</dbReference>
<dbReference type="RefSeq" id="WP_077111448.1">
    <property type="nucleotide sequence ID" value="NZ_JAFBFH010000018.1"/>
</dbReference>
<dbReference type="GO" id="GO:0008820">
    <property type="term" value="F:cobinamide phosphate guanylyltransferase activity"/>
    <property type="evidence" value="ECO:0007669"/>
    <property type="project" value="UniProtKB-EC"/>
</dbReference>
<name>A0ABS2R9F1_9BACI</name>
<keyword evidence="15" id="KW-0342">GTP-binding</keyword>
<proteinExistence type="inferred from homology"/>
<dbReference type="Proteomes" id="UP000823485">
    <property type="component" value="Unassembled WGS sequence"/>
</dbReference>
<keyword evidence="18" id="KW-0548">Nucleotidyltransferase</keyword>
<evidence type="ECO:0000313" key="19">
    <source>
        <dbReference type="Proteomes" id="UP000823485"/>
    </source>
</evidence>
<evidence type="ECO:0000256" key="6">
    <source>
        <dbReference type="ARBA" id="ARBA00005159"/>
    </source>
</evidence>
<dbReference type="InterPro" id="IPR027417">
    <property type="entry name" value="P-loop_NTPase"/>
</dbReference>
<comment type="pathway">
    <text evidence="5">Cofactor biosynthesis; adenosylcobalamin biosynthesis; adenosylcobalamin from cob(II)yrinate a,c-diamide: step 6/7.</text>
</comment>
<evidence type="ECO:0000256" key="9">
    <source>
        <dbReference type="ARBA" id="ARBA00012523"/>
    </source>
</evidence>
<evidence type="ECO:0000256" key="4">
    <source>
        <dbReference type="ARBA" id="ARBA00003889"/>
    </source>
</evidence>
<keyword evidence="11 18" id="KW-0808">Transferase</keyword>
<gene>
    <name evidence="18" type="ORF">JOC94_002783</name>
</gene>
<keyword evidence="14" id="KW-0067">ATP-binding</keyword>
<dbReference type="GO" id="GO:0043752">
    <property type="term" value="F:adenosylcobinamide kinase activity"/>
    <property type="evidence" value="ECO:0007669"/>
    <property type="project" value="UniProtKB-EC"/>
</dbReference>
<protein>
    <recommendedName>
        <fullName evidence="16">Adenosylcobinamide kinase</fullName>
        <ecNumber evidence="8">2.7.1.156</ecNumber>
        <ecNumber evidence="9">2.7.7.62</ecNumber>
    </recommendedName>
    <alternativeName>
        <fullName evidence="17">Adenosylcobinamide-phosphate guanylyltransferase</fullName>
    </alternativeName>
</protein>
<comment type="function">
    <text evidence="4">Catalyzes ATP-dependent phosphorylation of adenosylcobinamide and addition of GMP to adenosylcobinamide phosphate.</text>
</comment>
<comment type="caution">
    <text evidence="18">The sequence shown here is derived from an EMBL/GenBank/DDBJ whole genome shotgun (WGS) entry which is preliminary data.</text>
</comment>
<dbReference type="Gene3D" id="3.40.50.300">
    <property type="entry name" value="P-loop containing nucleotide triphosphate hydrolases"/>
    <property type="match status" value="1"/>
</dbReference>
<evidence type="ECO:0000256" key="13">
    <source>
        <dbReference type="ARBA" id="ARBA00022777"/>
    </source>
</evidence>
<sequence>METALTFITGGARSGKSTFAEQTAARLALNEGGKLHYIATSKPSDEEMRLRIRRHKEQRKKGGFPWRTWECHDRLGAIVAHFGPEDIVLLDCLTILLANELRLDGKQDRVLEAILRPIDDLKKHCRALVVVSNEVLNAPLNNDRLTLTYGHLLGNLHRELVKRASAAYLVEAGIPVLMKGIKS</sequence>